<feature type="binding site" evidence="15">
    <location>
        <begin position="63"/>
        <end position="65"/>
    </location>
    <ligand>
        <name>ATP</name>
        <dbReference type="ChEBI" id="CHEBI:30616"/>
        <note>ligand shared between two neighboring subunits of the homotrimer</note>
    </ligand>
</feature>
<evidence type="ECO:0000256" key="19">
    <source>
        <dbReference type="SAM" id="Phobius"/>
    </source>
</evidence>
<keyword evidence="4" id="KW-1003">Cell membrane</keyword>
<dbReference type="PANTHER" id="PTHR10125:SF31">
    <property type="entry name" value="P2X RECEPTOR E"/>
    <property type="match status" value="1"/>
</dbReference>
<keyword evidence="8 19" id="KW-0472">Membrane</keyword>
<comment type="caution">
    <text evidence="20">The sequence shown here is derived from an EMBL/GenBank/DDBJ whole genome shotgun (WGS) entry which is preliminary data.</text>
</comment>
<evidence type="ECO:0000256" key="2">
    <source>
        <dbReference type="ARBA" id="ARBA00009848"/>
    </source>
</evidence>
<dbReference type="GO" id="GO:0004931">
    <property type="term" value="F:extracellularly ATP-gated monoatomic cation channel activity"/>
    <property type="evidence" value="ECO:0007669"/>
    <property type="project" value="InterPro"/>
</dbReference>
<dbReference type="FunFam" id="1.10.287.940:FF:000010">
    <property type="entry name" value="P2X receptor E"/>
    <property type="match status" value="1"/>
</dbReference>
<proteinExistence type="inferred from homology"/>
<evidence type="ECO:0000256" key="3">
    <source>
        <dbReference type="ARBA" id="ARBA00022448"/>
    </source>
</evidence>
<sequence>MGRGLAMLFEYETPKLVQISNLKIGVAHRIIQLIILIYVVCWVLMYEKAYQYNDEAKCAVTTKVKGVGFTDAENIPGIGKRSWDIADYIIPPLENNAFFVATNLIVTPKQKLGKCAEHIHVPGTSCASDDDCNPKEIVHIGNGVHTGHCLLEPGKPEGVCEIHSWCPLENDSLPLGPKTYMFPMVQNYTLLIKNDITFEKFGVHRRNILPWSSKRFLRSCTYDKNHEEYKYCPIFKLSKIFEEAGVDPSIFIWGGVIGIDIQWDCDLDWDVKYCNPIYSFSRLDDANAKIASGFNFRYANFYYSNGTLHRDLIKAYGIRFIIHAHGKAGKFNIIPLTMNIGSGLALLGLAPTICDIIALNILHSRRIYQKAKFETIAEEKAHLAARRATRATKAGENQNDQDKATNSTAMTKRRKRKNKKHNDMIEKSLPTDKKGKHEDSSAATLDSLNELPPVNDVDPGMVA</sequence>
<evidence type="ECO:0000256" key="18">
    <source>
        <dbReference type="SAM" id="MobiDB-lite"/>
    </source>
</evidence>
<gene>
    <name evidence="20" type="ORF">D915_004370</name>
</gene>
<keyword evidence="15" id="KW-0067">ATP-binding</keyword>
<reference evidence="20" key="1">
    <citation type="submission" date="2019-03" db="EMBL/GenBank/DDBJ databases">
        <title>Improved annotation for the trematode Fasciola hepatica.</title>
        <authorList>
            <person name="Choi Y.-J."/>
            <person name="Martin J."/>
            <person name="Mitreva M."/>
        </authorList>
    </citation>
    <scope>NUCLEOTIDE SEQUENCE [LARGE SCALE GENOMIC DNA]</scope>
</reference>
<dbReference type="GO" id="GO:0070588">
    <property type="term" value="P:calcium ion transmembrane transport"/>
    <property type="evidence" value="ECO:0007669"/>
    <property type="project" value="TreeGrafter"/>
</dbReference>
<dbReference type="Proteomes" id="UP000230066">
    <property type="component" value="Unassembled WGS sequence"/>
</dbReference>
<dbReference type="AlphaFoldDB" id="A0A4E0RBP6"/>
<evidence type="ECO:0000256" key="14">
    <source>
        <dbReference type="ARBA" id="ARBA00036634"/>
    </source>
</evidence>
<evidence type="ECO:0000313" key="21">
    <source>
        <dbReference type="Proteomes" id="UP000230066"/>
    </source>
</evidence>
<keyword evidence="5 19" id="KW-0812">Transmembrane</keyword>
<evidence type="ECO:0000256" key="1">
    <source>
        <dbReference type="ARBA" id="ARBA00004651"/>
    </source>
</evidence>
<dbReference type="InterPro" id="IPR059116">
    <property type="entry name" value="P2X_receptor"/>
</dbReference>
<feature type="disulfide bond" evidence="16">
    <location>
        <begin position="115"/>
        <end position="166"/>
    </location>
</feature>
<feature type="disulfide bond" evidence="16">
    <location>
        <begin position="220"/>
        <end position="232"/>
    </location>
</feature>
<name>A0A4E0RBP6_FASHE</name>
<keyword evidence="7" id="KW-0406">Ion transport</keyword>
<protein>
    <submittedName>
        <fullName evidence="20">P2X purinoceptor 5</fullName>
    </submittedName>
</protein>
<dbReference type="GO" id="GO:0098794">
    <property type="term" value="C:postsynapse"/>
    <property type="evidence" value="ECO:0007669"/>
    <property type="project" value="GOC"/>
</dbReference>
<dbReference type="GO" id="GO:0005886">
    <property type="term" value="C:plasma membrane"/>
    <property type="evidence" value="ECO:0007669"/>
    <property type="project" value="UniProtKB-SubCell"/>
</dbReference>
<dbReference type="Gene3D" id="2.60.490.10">
    <property type="entry name" value="atp-gated p2x4 ion channel domain"/>
    <property type="match status" value="1"/>
</dbReference>
<comment type="subcellular location">
    <subcellularLocation>
        <location evidence="1">Cell membrane</location>
        <topology evidence="1">Multi-pass membrane protein</topology>
    </subcellularLocation>
</comment>
<evidence type="ECO:0000256" key="12">
    <source>
        <dbReference type="ARBA" id="ARBA00023286"/>
    </source>
</evidence>
<keyword evidence="11" id="KW-0325">Glycoprotein</keyword>
<evidence type="ECO:0000256" key="6">
    <source>
        <dbReference type="ARBA" id="ARBA00022989"/>
    </source>
</evidence>
<feature type="disulfide bond" evidence="16">
    <location>
        <begin position="132"/>
        <end position="160"/>
    </location>
</feature>
<feature type="binding site" evidence="15">
    <location>
        <begin position="295"/>
        <end position="297"/>
    </location>
    <ligand>
        <name>ATP</name>
        <dbReference type="ChEBI" id="CHEBI:30616"/>
        <note>ligand shared between two neighboring subunits of the homotrimer</note>
    </ligand>
</feature>
<evidence type="ECO:0000256" key="11">
    <source>
        <dbReference type="ARBA" id="ARBA00023180"/>
    </source>
</evidence>
<evidence type="ECO:0000256" key="16">
    <source>
        <dbReference type="PIRSR" id="PIRSR005713-2"/>
    </source>
</evidence>
<accession>A0A4E0RBP6</accession>
<dbReference type="PIRSF" id="PIRSF005713">
    <property type="entry name" value="P2X_purinoceptor"/>
    <property type="match status" value="1"/>
</dbReference>
<feature type="transmembrane region" description="Helical" evidence="19">
    <location>
        <begin position="340"/>
        <end position="362"/>
    </location>
</feature>
<keyword evidence="21" id="KW-1185">Reference proteome</keyword>
<dbReference type="InterPro" id="IPR001429">
    <property type="entry name" value="P2X_purnocptor"/>
</dbReference>
<comment type="similarity">
    <text evidence="2">Belongs to the P2X receptor family.</text>
</comment>
<evidence type="ECO:0000256" key="15">
    <source>
        <dbReference type="PIRSR" id="PIRSR005713-1"/>
    </source>
</evidence>
<dbReference type="GO" id="GO:0001614">
    <property type="term" value="F:purinergic nucleotide receptor activity"/>
    <property type="evidence" value="ECO:0007669"/>
    <property type="project" value="InterPro"/>
</dbReference>
<dbReference type="PROSITE" id="PS01212">
    <property type="entry name" value="P2X_RECEPTOR"/>
    <property type="match status" value="1"/>
</dbReference>
<comment type="catalytic activity">
    <reaction evidence="14">
        <text>Ca(2+)(in) = Ca(2+)(out)</text>
        <dbReference type="Rhea" id="RHEA:29671"/>
        <dbReference type="ChEBI" id="CHEBI:29108"/>
    </reaction>
</comment>
<feature type="glycosylation site" description="N-linked (GlcNAc...) asparagine" evidence="17">
    <location>
        <position position="187"/>
    </location>
</feature>
<keyword evidence="15" id="KW-0547">Nucleotide-binding</keyword>
<feature type="binding site" evidence="15">
    <location>
        <position position="189"/>
    </location>
    <ligand>
        <name>ATP</name>
        <dbReference type="ChEBI" id="CHEBI:30616"/>
        <note>ligand shared between two neighboring subunits of the homotrimer</note>
    </ligand>
</feature>
<dbReference type="EMBL" id="JXXN02001372">
    <property type="protein sequence ID" value="THD24913.1"/>
    <property type="molecule type" value="Genomic_DNA"/>
</dbReference>
<dbReference type="Gene3D" id="1.10.287.940">
    <property type="entry name" value="atp-gated p2x4 ion channel"/>
    <property type="match status" value="1"/>
</dbReference>
<dbReference type="PANTHER" id="PTHR10125">
    <property type="entry name" value="P2X PURINOCEPTOR"/>
    <property type="match status" value="1"/>
</dbReference>
<feature type="disulfide bond" evidence="16">
    <location>
        <begin position="265"/>
        <end position="274"/>
    </location>
</feature>
<keyword evidence="9 16" id="KW-1015">Disulfide bond</keyword>
<evidence type="ECO:0000313" key="20">
    <source>
        <dbReference type="EMBL" id="THD24913.1"/>
    </source>
</evidence>
<evidence type="ECO:0000256" key="10">
    <source>
        <dbReference type="ARBA" id="ARBA00023170"/>
    </source>
</evidence>
<feature type="compositionally biased region" description="Basic and acidic residues" evidence="18">
    <location>
        <begin position="421"/>
        <end position="440"/>
    </location>
</feature>
<keyword evidence="10" id="KW-0675">Receptor</keyword>
<feature type="binding site" evidence="15">
    <location>
        <position position="314"/>
    </location>
    <ligand>
        <name>ATP</name>
        <dbReference type="ChEBI" id="CHEBI:30616"/>
        <note>ligand shared between two neighboring subunits of the homotrimer</note>
    </ligand>
</feature>
<feature type="disulfide bond" evidence="16">
    <location>
        <begin position="126"/>
        <end position="149"/>
    </location>
</feature>
<dbReference type="GO" id="GO:0033198">
    <property type="term" value="P:response to ATP"/>
    <property type="evidence" value="ECO:0007669"/>
    <property type="project" value="InterPro"/>
</dbReference>
<dbReference type="InterPro" id="IPR027309">
    <property type="entry name" value="P2X_extracellular_dom_sf"/>
</dbReference>
<keyword evidence="13" id="KW-0407">Ion channel</keyword>
<dbReference type="NCBIfam" id="TIGR00863">
    <property type="entry name" value="P2X"/>
    <property type="match status" value="1"/>
</dbReference>
<keyword evidence="3" id="KW-0813">Transport</keyword>
<dbReference type="Pfam" id="PF00864">
    <property type="entry name" value="P2X_receptor"/>
    <property type="match status" value="1"/>
</dbReference>
<evidence type="ECO:0000256" key="17">
    <source>
        <dbReference type="PIRSR" id="PIRSR005713-3"/>
    </source>
</evidence>
<keyword evidence="12" id="KW-1071">Ligand-gated ion channel</keyword>
<feature type="compositionally biased region" description="Basic residues" evidence="18">
    <location>
        <begin position="411"/>
        <end position="420"/>
    </location>
</feature>
<evidence type="ECO:0000256" key="5">
    <source>
        <dbReference type="ARBA" id="ARBA00022692"/>
    </source>
</evidence>
<evidence type="ECO:0000256" key="4">
    <source>
        <dbReference type="ARBA" id="ARBA00022475"/>
    </source>
</evidence>
<evidence type="ECO:0000256" key="8">
    <source>
        <dbReference type="ARBA" id="ARBA00023136"/>
    </source>
</evidence>
<organism evidence="20 21">
    <name type="scientific">Fasciola hepatica</name>
    <name type="common">Liver fluke</name>
    <dbReference type="NCBI Taxonomy" id="6192"/>
    <lineage>
        <taxon>Eukaryota</taxon>
        <taxon>Metazoa</taxon>
        <taxon>Spiralia</taxon>
        <taxon>Lophotrochozoa</taxon>
        <taxon>Platyhelminthes</taxon>
        <taxon>Trematoda</taxon>
        <taxon>Digenea</taxon>
        <taxon>Plagiorchiida</taxon>
        <taxon>Echinostomata</taxon>
        <taxon>Echinostomatoidea</taxon>
        <taxon>Fasciolidae</taxon>
        <taxon>Fasciola</taxon>
    </lineage>
</organism>
<feature type="region of interest" description="Disordered" evidence="18">
    <location>
        <begin position="387"/>
        <end position="463"/>
    </location>
</feature>
<keyword evidence="6 19" id="KW-1133">Transmembrane helix</keyword>
<dbReference type="InterPro" id="IPR053792">
    <property type="entry name" value="P2X_RECEPTOR_CS"/>
</dbReference>
<dbReference type="GO" id="GO:0005524">
    <property type="term" value="F:ATP binding"/>
    <property type="evidence" value="ECO:0007669"/>
    <property type="project" value="UniProtKB-KW"/>
</dbReference>
<evidence type="ECO:0000256" key="9">
    <source>
        <dbReference type="ARBA" id="ARBA00023157"/>
    </source>
</evidence>
<evidence type="ECO:0000256" key="13">
    <source>
        <dbReference type="ARBA" id="ARBA00023303"/>
    </source>
</evidence>
<dbReference type="PRINTS" id="PR01307">
    <property type="entry name" value="P2XRECEPTOR"/>
</dbReference>
<evidence type="ECO:0000256" key="7">
    <source>
        <dbReference type="ARBA" id="ARBA00023065"/>
    </source>
</evidence>